<evidence type="ECO:0000313" key="3">
    <source>
        <dbReference type="RefSeq" id="XP_027368649.1"/>
    </source>
</evidence>
<proteinExistence type="predicted"/>
<keyword evidence="2" id="KW-1185">Reference proteome</keyword>
<gene>
    <name evidence="3" type="primary">LOC113874632</name>
</gene>
<dbReference type="AlphaFoldDB" id="A0A8B8MN37"/>
<accession>A0A8B8MN37</accession>
<dbReference type="GeneID" id="113874632"/>
<organism evidence="2 3">
    <name type="scientific">Abrus precatorius</name>
    <name type="common">Indian licorice</name>
    <name type="synonym">Glycine abrus</name>
    <dbReference type="NCBI Taxonomy" id="3816"/>
    <lineage>
        <taxon>Eukaryota</taxon>
        <taxon>Viridiplantae</taxon>
        <taxon>Streptophyta</taxon>
        <taxon>Embryophyta</taxon>
        <taxon>Tracheophyta</taxon>
        <taxon>Spermatophyta</taxon>
        <taxon>Magnoliopsida</taxon>
        <taxon>eudicotyledons</taxon>
        <taxon>Gunneridae</taxon>
        <taxon>Pentapetalae</taxon>
        <taxon>rosids</taxon>
        <taxon>fabids</taxon>
        <taxon>Fabales</taxon>
        <taxon>Fabaceae</taxon>
        <taxon>Papilionoideae</taxon>
        <taxon>50 kb inversion clade</taxon>
        <taxon>NPAAA clade</taxon>
        <taxon>indigoferoid/millettioid clade</taxon>
        <taxon>Abreae</taxon>
        <taxon>Abrus</taxon>
    </lineage>
</organism>
<feature type="region of interest" description="Disordered" evidence="1">
    <location>
        <begin position="159"/>
        <end position="178"/>
    </location>
</feature>
<dbReference type="OrthoDB" id="1435460at2759"/>
<evidence type="ECO:0000313" key="2">
    <source>
        <dbReference type="Proteomes" id="UP000694853"/>
    </source>
</evidence>
<protein>
    <submittedName>
        <fullName evidence="3">Uncharacterized protein LOC113874632</fullName>
    </submittedName>
</protein>
<dbReference type="RefSeq" id="XP_027368649.1">
    <property type="nucleotide sequence ID" value="XM_027512848.1"/>
</dbReference>
<sequence>MQREEEKERRRQRDRQRRQSMTEEQRERHLARRRRNYQLRRQRAANAPFVPLPQSVTTGEATTSAHLQYYTPSTSSDHTLLHHPHETSQTLQGTSIQVEGVPRRMRLNNIKRLARNLVTPMSVPPGNHQVAAELMPCPSGDGNTTKPLSLIRVKRLARSLSFPSQNTPAQKDHSATNC</sequence>
<feature type="region of interest" description="Disordered" evidence="1">
    <location>
        <begin position="1"/>
        <end position="56"/>
    </location>
</feature>
<feature type="compositionally biased region" description="Basic residues" evidence="1">
    <location>
        <begin position="29"/>
        <end position="43"/>
    </location>
</feature>
<dbReference type="KEGG" id="aprc:113874632"/>
<dbReference type="Proteomes" id="UP000694853">
    <property type="component" value="Unplaced"/>
</dbReference>
<reference evidence="2" key="1">
    <citation type="journal article" date="2019" name="Toxins">
        <title>Detection of Abrin-Like and Prepropulchellin-Like Toxin Genes and Transcripts Using Whole Genome Sequencing and Full-Length Transcript Sequencing of Abrus precatorius.</title>
        <authorList>
            <person name="Hovde B.T."/>
            <person name="Daligault H.E."/>
            <person name="Hanschen E.R."/>
            <person name="Kunde Y.A."/>
            <person name="Johnson M.B."/>
            <person name="Starkenburg S.R."/>
            <person name="Johnson S.L."/>
        </authorList>
    </citation>
    <scope>NUCLEOTIDE SEQUENCE [LARGE SCALE GENOMIC DNA]</scope>
</reference>
<evidence type="ECO:0000256" key="1">
    <source>
        <dbReference type="SAM" id="MobiDB-lite"/>
    </source>
</evidence>
<name>A0A8B8MN37_ABRPR</name>
<feature type="compositionally biased region" description="Basic and acidic residues" evidence="1">
    <location>
        <begin position="1"/>
        <end position="11"/>
    </location>
</feature>
<reference evidence="3" key="2">
    <citation type="submission" date="2025-08" db="UniProtKB">
        <authorList>
            <consortium name="RefSeq"/>
        </authorList>
    </citation>
    <scope>IDENTIFICATION</scope>
    <source>
        <tissue evidence="3">Young leaves</tissue>
    </source>
</reference>